<feature type="compositionally biased region" description="Low complexity" evidence="1">
    <location>
        <begin position="424"/>
        <end position="438"/>
    </location>
</feature>
<keyword evidence="3" id="KW-1185">Reference proteome</keyword>
<feature type="region of interest" description="Disordered" evidence="1">
    <location>
        <begin position="82"/>
        <end position="254"/>
    </location>
</feature>
<gene>
    <name evidence="2" type="ORF">PODCO_112507</name>
</gene>
<feature type="region of interest" description="Disordered" evidence="1">
    <location>
        <begin position="424"/>
        <end position="462"/>
    </location>
</feature>
<dbReference type="Proteomes" id="UP000280685">
    <property type="component" value="Chromosome 1"/>
</dbReference>
<evidence type="ECO:0000256" key="1">
    <source>
        <dbReference type="SAM" id="MobiDB-lite"/>
    </source>
</evidence>
<evidence type="ECO:0000313" key="3">
    <source>
        <dbReference type="Proteomes" id="UP000280685"/>
    </source>
</evidence>
<name>A0ABY6RWT0_PODCO</name>
<dbReference type="EMBL" id="LR026964">
    <property type="protein sequence ID" value="VBB72723.1"/>
    <property type="molecule type" value="Genomic_DNA"/>
</dbReference>
<feature type="compositionally biased region" description="Polar residues" evidence="1">
    <location>
        <begin position="174"/>
        <end position="185"/>
    </location>
</feature>
<evidence type="ECO:0000313" key="2">
    <source>
        <dbReference type="EMBL" id="VBB72723.1"/>
    </source>
</evidence>
<proteinExistence type="predicted"/>
<feature type="compositionally biased region" description="Polar residues" evidence="1">
    <location>
        <begin position="211"/>
        <end position="224"/>
    </location>
</feature>
<organism evidence="2 3">
    <name type="scientific">Podospora comata</name>
    <dbReference type="NCBI Taxonomy" id="48703"/>
    <lineage>
        <taxon>Eukaryota</taxon>
        <taxon>Fungi</taxon>
        <taxon>Dikarya</taxon>
        <taxon>Ascomycota</taxon>
        <taxon>Pezizomycotina</taxon>
        <taxon>Sordariomycetes</taxon>
        <taxon>Sordariomycetidae</taxon>
        <taxon>Sordariales</taxon>
        <taxon>Podosporaceae</taxon>
        <taxon>Podospora</taxon>
    </lineage>
</organism>
<reference evidence="2" key="1">
    <citation type="submission" date="2018-02" db="EMBL/GenBank/DDBJ databases">
        <authorList>
            <person name="Silar P."/>
        </authorList>
    </citation>
    <scope>NUCLEOTIDE SEQUENCE [LARGE SCALE GENOMIC DNA]</scope>
    <source>
        <strain evidence="2">T</strain>
    </source>
</reference>
<feature type="compositionally biased region" description="Gly residues" evidence="1">
    <location>
        <begin position="451"/>
        <end position="461"/>
    </location>
</feature>
<feature type="compositionally biased region" description="Basic residues" evidence="1">
    <location>
        <begin position="84"/>
        <end position="113"/>
    </location>
</feature>
<feature type="compositionally biased region" description="Polar residues" evidence="1">
    <location>
        <begin position="236"/>
        <end position="254"/>
    </location>
</feature>
<sequence>MATPFPSPEAAAAPESLIGLPRRPRPLTALPPPPLHSPGVLQECCGKGCTVRLCEGCARGNIWHTQHRTHFIDAKKCDWQIRKPSPKPRTSLRARQVRRRVRRGSPPASRKRVRFVDLEDDDEAEKGNRPAKRPQAEPPRQLTPKPVAQMGQVYEPLSTGRTPLPSMHPPRCTTGPSLLRNSDSYTRGAGLERRETEGFSFQPPPGAYHQPQRSQEMGTRQAETYMTGPQRGFQPGRTSSHPVPVPSNNWPTSFSPEEIRQVQTIYSITFGATYTGNIGSFYRRPVPQQLITASIRSSASPGMPPSNTFGPQHHQNVGTASRLLPPIFSTGYGHRSSDNNEKMTLEDERLWNLLHSAWLHNHDVSVIRFKGDLLPLSQFWDAFNLYCSQNNIQHAHRATNWFVDQKWLLISRREMLAKRSGRRSTSSGWRRWGASGRALPTKPTNTNFGGRPSGLKGGKGSGSSWEELEIGGRGEGGGVLGCYLRV</sequence>
<protein>
    <submittedName>
        <fullName evidence="2">Uncharacterized protein</fullName>
    </submittedName>
</protein>
<accession>A0ABY6RWT0</accession>
<feature type="region of interest" description="Disordered" evidence="1">
    <location>
        <begin position="1"/>
        <end position="37"/>
    </location>
</feature>